<dbReference type="GO" id="GO:0016042">
    <property type="term" value="P:lipid catabolic process"/>
    <property type="evidence" value="ECO:0007669"/>
    <property type="project" value="UniProtKB-KW"/>
</dbReference>
<comment type="subcellular location">
    <subcellularLocation>
        <location evidence="1">Plastid</location>
        <location evidence="1">Chloroplast</location>
    </subcellularLocation>
</comment>
<proteinExistence type="inferred from homology"/>
<organism evidence="10 11">
    <name type="scientific">Riccia sorocarpa</name>
    <dbReference type="NCBI Taxonomy" id="122646"/>
    <lineage>
        <taxon>Eukaryota</taxon>
        <taxon>Viridiplantae</taxon>
        <taxon>Streptophyta</taxon>
        <taxon>Embryophyta</taxon>
        <taxon>Marchantiophyta</taxon>
        <taxon>Marchantiopsida</taxon>
        <taxon>Marchantiidae</taxon>
        <taxon>Marchantiales</taxon>
        <taxon>Ricciaceae</taxon>
        <taxon>Riccia</taxon>
    </lineage>
</organism>
<evidence type="ECO:0000256" key="3">
    <source>
        <dbReference type="ARBA" id="ARBA00022528"/>
    </source>
</evidence>
<dbReference type="GO" id="GO:0009507">
    <property type="term" value="C:chloroplast"/>
    <property type="evidence" value="ECO:0007669"/>
    <property type="project" value="UniProtKB-SubCell"/>
</dbReference>
<evidence type="ECO:0000256" key="6">
    <source>
        <dbReference type="ARBA" id="ARBA00022946"/>
    </source>
</evidence>
<keyword evidence="7" id="KW-0442">Lipid degradation</keyword>
<comment type="similarity">
    <text evidence="2">Belongs to the AB hydrolase superfamily. Lipase family.</text>
</comment>
<dbReference type="PANTHER" id="PTHR31403:SF7">
    <property type="entry name" value="PHOSPHOLIPASE A1-IGAMMA3, CHLOROPLASTIC"/>
    <property type="match status" value="1"/>
</dbReference>
<dbReference type="Pfam" id="PF01764">
    <property type="entry name" value="Lipase_3"/>
    <property type="match status" value="1"/>
</dbReference>
<keyword evidence="4" id="KW-0934">Plastid</keyword>
<evidence type="ECO:0000256" key="2">
    <source>
        <dbReference type="ARBA" id="ARBA00010701"/>
    </source>
</evidence>
<evidence type="ECO:0000256" key="7">
    <source>
        <dbReference type="ARBA" id="ARBA00022963"/>
    </source>
</evidence>
<dbReference type="Proteomes" id="UP001633002">
    <property type="component" value="Unassembled WGS sequence"/>
</dbReference>
<name>A0ABD3G7U7_9MARC</name>
<dbReference type="AlphaFoldDB" id="A0ABD3G7U7"/>
<evidence type="ECO:0000313" key="10">
    <source>
        <dbReference type="EMBL" id="KAL3675228.1"/>
    </source>
</evidence>
<keyword evidence="3" id="KW-0150">Chloroplast</keyword>
<evidence type="ECO:0000313" key="11">
    <source>
        <dbReference type="Proteomes" id="UP001633002"/>
    </source>
</evidence>
<dbReference type="SUPFAM" id="SSF53474">
    <property type="entry name" value="alpha/beta-Hydrolases"/>
    <property type="match status" value="1"/>
</dbReference>
<dbReference type="CDD" id="cd00519">
    <property type="entry name" value="Lipase_3"/>
    <property type="match status" value="1"/>
</dbReference>
<dbReference type="EMBL" id="JBJQOH010000008">
    <property type="protein sequence ID" value="KAL3675228.1"/>
    <property type="molecule type" value="Genomic_DNA"/>
</dbReference>
<dbReference type="InterPro" id="IPR002921">
    <property type="entry name" value="Fungal_lipase-type"/>
</dbReference>
<reference evidence="10 11" key="1">
    <citation type="submission" date="2024-09" db="EMBL/GenBank/DDBJ databases">
        <title>Chromosome-scale assembly of Riccia sorocarpa.</title>
        <authorList>
            <person name="Paukszto L."/>
        </authorList>
    </citation>
    <scope>NUCLEOTIDE SEQUENCE [LARGE SCALE GENOMIC DNA]</scope>
    <source>
        <strain evidence="10">LP-2024</strain>
        <tissue evidence="10">Aerial parts of the thallus</tissue>
    </source>
</reference>
<keyword evidence="5" id="KW-0378">Hydrolase</keyword>
<feature type="domain" description="Fungal lipase-type" evidence="9">
    <location>
        <begin position="62"/>
        <end position="220"/>
    </location>
</feature>
<keyword evidence="6" id="KW-0809">Transit peptide</keyword>
<evidence type="ECO:0000256" key="8">
    <source>
        <dbReference type="ARBA" id="ARBA00023098"/>
    </source>
</evidence>
<evidence type="ECO:0000259" key="9">
    <source>
        <dbReference type="Pfam" id="PF01764"/>
    </source>
</evidence>
<dbReference type="PANTHER" id="PTHR31403">
    <property type="entry name" value="PHOSPHOLIPASE A1-IBETA2, CHLOROPLASTIC"/>
    <property type="match status" value="1"/>
</dbReference>
<gene>
    <name evidence="10" type="ORF">R1sor_025176</name>
</gene>
<evidence type="ECO:0000256" key="5">
    <source>
        <dbReference type="ARBA" id="ARBA00022801"/>
    </source>
</evidence>
<dbReference type="Gene3D" id="3.40.50.1820">
    <property type="entry name" value="alpha/beta hydrolase"/>
    <property type="match status" value="1"/>
</dbReference>
<accession>A0ABD3G7U7</accession>
<dbReference type="GO" id="GO:0004620">
    <property type="term" value="F:phospholipase activity"/>
    <property type="evidence" value="ECO:0007669"/>
    <property type="project" value="UniProtKB-ARBA"/>
</dbReference>
<keyword evidence="8" id="KW-0443">Lipid metabolism</keyword>
<dbReference type="InterPro" id="IPR029058">
    <property type="entry name" value="AB_hydrolase_fold"/>
</dbReference>
<sequence>MSGHEAMSGHKAPKANIASRWRELQGANNWEGLLSPLDLDLRREILSVDPEEIKRLGRRNIIVAWRGTTTEVEWQEDSLTSQIQPTSVNGTPVPDNIRVWRGFWEAFADFHPRKSVFGIKGSAGKQATQEVKRLVEKYADEEMSITCLGHSLGGALATYCAYQIAEDEFNITPSGTTIPVTAFVFGSPRVGNIAFRERFETLGVKVLRIVVKQDIVNCFPIGEEEDGNSLTDLVKAAVEQALEKNAISDPLGFYIGRLNEATLSDEYIHVGVALSLDITKSPYLKPPGKVDLDSMEYLYKPHYLIAYLHLVNGIFGGADDDDLNKPFKPVVIRDLAPLNKDYDLLEEPYAKHVPAKWWVPQRNHGLELNKEGFWVFPNVHGNLRKPNPDFD</sequence>
<protein>
    <recommendedName>
        <fullName evidence="9">Fungal lipase-type domain-containing protein</fullName>
    </recommendedName>
</protein>
<keyword evidence="11" id="KW-1185">Reference proteome</keyword>
<comment type="caution">
    <text evidence="10">The sequence shown here is derived from an EMBL/GenBank/DDBJ whole genome shotgun (WGS) entry which is preliminary data.</text>
</comment>
<evidence type="ECO:0000256" key="4">
    <source>
        <dbReference type="ARBA" id="ARBA00022640"/>
    </source>
</evidence>
<evidence type="ECO:0000256" key="1">
    <source>
        <dbReference type="ARBA" id="ARBA00004229"/>
    </source>
</evidence>